<keyword evidence="1" id="KW-1133">Transmembrane helix</keyword>
<reference evidence="2 3" key="1">
    <citation type="submission" date="2024-06" db="EMBL/GenBank/DDBJ databases">
        <title>Genomic Encyclopedia of Type Strains, Phase IV (KMG-IV): sequencing the most valuable type-strain genomes for metagenomic binning, comparative biology and taxonomic classification.</title>
        <authorList>
            <person name="Goeker M."/>
        </authorList>
    </citation>
    <scope>NUCLEOTIDE SEQUENCE [LARGE SCALE GENOMIC DNA]</scope>
    <source>
        <strain evidence="2 3">DSM 21331</strain>
    </source>
</reference>
<dbReference type="EMBL" id="JBEPMM010000010">
    <property type="protein sequence ID" value="MET3693880.1"/>
    <property type="molecule type" value="Genomic_DNA"/>
</dbReference>
<evidence type="ECO:0000256" key="1">
    <source>
        <dbReference type="SAM" id="Phobius"/>
    </source>
</evidence>
<evidence type="ECO:0000313" key="3">
    <source>
        <dbReference type="Proteomes" id="UP001549145"/>
    </source>
</evidence>
<dbReference type="Proteomes" id="UP001549145">
    <property type="component" value="Unassembled WGS sequence"/>
</dbReference>
<proteinExistence type="predicted"/>
<keyword evidence="1" id="KW-0812">Transmembrane</keyword>
<keyword evidence="3" id="KW-1185">Reference proteome</keyword>
<protein>
    <submittedName>
        <fullName evidence="2">Uncharacterized protein</fullName>
    </submittedName>
</protein>
<name>A0ABV2L7R3_9HYPH</name>
<evidence type="ECO:0000313" key="2">
    <source>
        <dbReference type="EMBL" id="MET3693880.1"/>
    </source>
</evidence>
<organism evidence="2 3">
    <name type="scientific">Methylobacterium goesingense</name>
    <dbReference type="NCBI Taxonomy" id="243690"/>
    <lineage>
        <taxon>Bacteria</taxon>
        <taxon>Pseudomonadati</taxon>
        <taxon>Pseudomonadota</taxon>
        <taxon>Alphaproteobacteria</taxon>
        <taxon>Hyphomicrobiales</taxon>
        <taxon>Methylobacteriaceae</taxon>
        <taxon>Methylobacterium</taxon>
    </lineage>
</organism>
<comment type="caution">
    <text evidence="2">The sequence shown here is derived from an EMBL/GenBank/DDBJ whole genome shotgun (WGS) entry which is preliminary data.</text>
</comment>
<keyword evidence="1" id="KW-0472">Membrane</keyword>
<sequence>MDIETAKMLVGAALVVAIGAFSVLTVGGMVRAMVADLRAGRAALRRETVSDPR</sequence>
<feature type="transmembrane region" description="Helical" evidence="1">
    <location>
        <begin position="12"/>
        <end position="34"/>
    </location>
</feature>
<gene>
    <name evidence="2" type="ORF">ABID43_003434</name>
</gene>
<dbReference type="RefSeq" id="WP_238279705.1">
    <property type="nucleotide sequence ID" value="NZ_BPQL01000065.1"/>
</dbReference>
<accession>A0ABV2L7R3</accession>